<reference evidence="1" key="1">
    <citation type="submission" date="2023-08" db="EMBL/GenBank/DDBJ databases">
        <authorList>
            <person name="Chen Y."/>
            <person name="Shah S."/>
            <person name="Dougan E. K."/>
            <person name="Thang M."/>
            <person name="Chan C."/>
        </authorList>
    </citation>
    <scope>NUCLEOTIDE SEQUENCE</scope>
</reference>
<organism evidence="1 2">
    <name type="scientific">Effrenium voratum</name>
    <dbReference type="NCBI Taxonomy" id="2562239"/>
    <lineage>
        <taxon>Eukaryota</taxon>
        <taxon>Sar</taxon>
        <taxon>Alveolata</taxon>
        <taxon>Dinophyceae</taxon>
        <taxon>Suessiales</taxon>
        <taxon>Symbiodiniaceae</taxon>
        <taxon>Effrenium</taxon>
    </lineage>
</organism>
<accession>A0AA36IIZ4</accession>
<dbReference type="AlphaFoldDB" id="A0AA36IIZ4"/>
<comment type="caution">
    <text evidence="1">The sequence shown here is derived from an EMBL/GenBank/DDBJ whole genome shotgun (WGS) entry which is preliminary data.</text>
</comment>
<sequence>MEVAPCASLKSQPQRPRLSGAFARAGVSNRWRRGVQGGCAALAVSAPRSRRRAQVRAEAPLCEALQQLSRRDVECLRELLESLLQAGGQETFPFCRQKVQLEALASLPAVSNFFSDLGCELPVPQRVAWVEAAAAQSEHFDISFQEGWMQVLIRDVEQVLEPRMAPLSVGEVVEGLVLKGEAEELLVDVGCALPSPVMSDGLEDSPLPGQWLQDLVVLDEGLRRLAPPWRPPSPGQVMEGRVVAVADTLATVDIASSLFIGNVHRRWWRHLPKVGERLTLLVLRVSSSIVELREQWPQESLAGLKVVPLSDTAERGDETVVNVVSVAGKKWQVLDKKLPDVSDRVFAGAVLVGRVLSLNGILVDVAEKYLAQVGPDALTEPMAELCVGRALHLRVLKVDHQQQLIRARQLHPSEMGADSEGQRDEVALEDLLCLPQIGSCVQSDAEEAEGTILLRHPPCHALLKAQSEKVTILRVSDIVSVRGLARPVVLPASEMCIPTSSQRLPEAGALVRGVVTGFSCLQLPDGTFSNGLLIALREGQGFWPTESHWPLGMSCKLTVQDFVTEKGRVLALLSGDEQRKIKVGHFYSGRLVRPKAGNLWLVDVGESRPAVINLPEDRPGQEVLVRLMGFDMDKPAYVRPLVEEELGMSLEQLREAQRLASPLPRVGFEVSARCLGRAGQAAYAPRKVEPQLLEAVLAQVEEDDLIVELEAIPCLGVVGAANCFNAPDLLLAGSVIPNFRTVNIYGIGLGSYVQLGLPRRDLSSVSQGDVLSGVVGNRVRNRLLIDVGVECRRKMVFGHWDLESPEDLRCASGLSAGSWVGNLTVLKCSLDPPELLVSAVAREPDTLVDGEVVQGRVGLVAEYGIFFEVGCRRRVLARPRHLLRPLEQYSEGQLVRRLFVFRDEVGRPALSEGGPAPRQQATEVSPEALGLPGPEVPLQGVVVSRLPYGLVLELQNCARDAFLSQNLCRDIEAYPVGTKLVVQVLSASFAGDIQVRELGVE</sequence>
<dbReference type="EMBL" id="CAUJNA010001735">
    <property type="protein sequence ID" value="CAJ1388677.1"/>
    <property type="molecule type" value="Genomic_DNA"/>
</dbReference>
<dbReference type="Proteomes" id="UP001178507">
    <property type="component" value="Unassembled WGS sequence"/>
</dbReference>
<keyword evidence="2" id="KW-1185">Reference proteome</keyword>
<proteinExistence type="predicted"/>
<evidence type="ECO:0000313" key="2">
    <source>
        <dbReference type="Proteomes" id="UP001178507"/>
    </source>
</evidence>
<gene>
    <name evidence="1" type="ORF">EVOR1521_LOCUS14490</name>
</gene>
<protein>
    <submittedName>
        <fullName evidence="1">Uncharacterized protein</fullName>
    </submittedName>
</protein>
<name>A0AA36IIZ4_9DINO</name>
<evidence type="ECO:0000313" key="1">
    <source>
        <dbReference type="EMBL" id="CAJ1388677.1"/>
    </source>
</evidence>